<dbReference type="FunFam" id="3.40.190.10:FF:000050">
    <property type="entry name" value="Sulfonate ABC transporter substrate-binding protein"/>
    <property type="match status" value="1"/>
</dbReference>
<feature type="signal peptide" evidence="9">
    <location>
        <begin position="1"/>
        <end position="22"/>
    </location>
</feature>
<dbReference type="GO" id="GO:0042597">
    <property type="term" value="C:periplasmic space"/>
    <property type="evidence" value="ECO:0007669"/>
    <property type="project" value="UniProtKB-SubCell"/>
</dbReference>
<dbReference type="InterPro" id="IPR001638">
    <property type="entry name" value="Solute-binding_3/MltF_N"/>
</dbReference>
<evidence type="ECO:0000256" key="4">
    <source>
        <dbReference type="ARBA" id="ARBA00022729"/>
    </source>
</evidence>
<dbReference type="Proteomes" id="UP000234366">
    <property type="component" value="Chromosome"/>
</dbReference>
<dbReference type="InterPro" id="IPR010067">
    <property type="entry name" value="ABC_SsuA_sub-bd"/>
</dbReference>
<dbReference type="SMART" id="SM00062">
    <property type="entry name" value="PBPb"/>
    <property type="match status" value="1"/>
</dbReference>
<dbReference type="PANTHER" id="PTHR30024">
    <property type="entry name" value="ALIPHATIC SULFONATES-BINDING PROTEIN-RELATED"/>
    <property type="match status" value="1"/>
</dbReference>
<dbReference type="PROSITE" id="PS51257">
    <property type="entry name" value="PROKAR_LIPOPROTEIN"/>
    <property type="match status" value="1"/>
</dbReference>
<dbReference type="SUPFAM" id="SSF53850">
    <property type="entry name" value="Periplasmic binding protein-like II"/>
    <property type="match status" value="1"/>
</dbReference>
<evidence type="ECO:0000256" key="2">
    <source>
        <dbReference type="ARBA" id="ARBA00010742"/>
    </source>
</evidence>
<sequence>MKRKRVCTLIIIAAFLSLTACTANETNGKQPIRIGFQKGNTLHLLKESRYLEKRLPHEKIEWIEFEGGGALLEALAAGKIDYGNAADGSGIFAQSSGKHIVYVGASPPNLSGVGVVVKENSPIQSFADLKGKMIAANKGGNHHYLALLALKAAGLTQHDVKWAFVSDAAQGRAALESGEVDAFATYDPFLAGVEENGHVRTLSHHVTAYPNRTFYYAAPQFVREHPDLVKSILEETDRSDRYASTHQNEIASRIATLTGIQSNILKRATKRKNYGVNTLTKDIISAQQQQADDYYQLGLIKDPIRVSDIMPLDPLRKPVLKESKGDE</sequence>
<dbReference type="KEGG" id="bsia:CWD84_04405"/>
<evidence type="ECO:0000256" key="7">
    <source>
        <dbReference type="ARBA" id="ARBA00055538"/>
    </source>
</evidence>
<evidence type="ECO:0000256" key="5">
    <source>
        <dbReference type="ARBA" id="ARBA00023139"/>
    </source>
</evidence>
<dbReference type="InterPro" id="IPR015168">
    <property type="entry name" value="SsuA/THI5"/>
</dbReference>
<accession>A0AAI8HLA8</accession>
<feature type="chain" id="PRO_5042496341" description="Putative aliphatic sulfonates-binding protein" evidence="9">
    <location>
        <begin position="23"/>
        <end position="327"/>
    </location>
</feature>
<feature type="domain" description="Solute-binding protein family 3/N-terminal" evidence="10">
    <location>
        <begin position="31"/>
        <end position="250"/>
    </location>
</feature>
<protein>
    <recommendedName>
        <fullName evidence="8">Putative aliphatic sulfonates-binding protein</fullName>
    </recommendedName>
</protein>
<keyword evidence="5" id="KW-0564">Palmitate</keyword>
<dbReference type="RefSeq" id="WP_060964360.1">
    <property type="nucleotide sequence ID" value="NZ_CP025001.1"/>
</dbReference>
<organism evidence="11 12">
    <name type="scientific">Bacillus siamensis</name>
    <dbReference type="NCBI Taxonomy" id="659243"/>
    <lineage>
        <taxon>Bacteria</taxon>
        <taxon>Bacillati</taxon>
        <taxon>Bacillota</taxon>
        <taxon>Bacilli</taxon>
        <taxon>Bacillales</taxon>
        <taxon>Bacillaceae</taxon>
        <taxon>Bacillus</taxon>
        <taxon>Bacillus amyloliquefaciens group</taxon>
    </lineage>
</organism>
<comment type="similarity">
    <text evidence="2">Belongs to the bacterial solute-binding protein SsuA/TauA family.</text>
</comment>
<gene>
    <name evidence="11" type="ORF">CWD84_04405</name>
</gene>
<evidence type="ECO:0000256" key="3">
    <source>
        <dbReference type="ARBA" id="ARBA00022448"/>
    </source>
</evidence>
<evidence type="ECO:0000313" key="11">
    <source>
        <dbReference type="EMBL" id="AUJ76114.1"/>
    </source>
</evidence>
<dbReference type="Gene3D" id="3.40.190.10">
    <property type="entry name" value="Periplasmic binding protein-like II"/>
    <property type="match status" value="2"/>
</dbReference>
<proteinExistence type="inferred from homology"/>
<dbReference type="GO" id="GO:0042626">
    <property type="term" value="F:ATPase-coupled transmembrane transporter activity"/>
    <property type="evidence" value="ECO:0007669"/>
    <property type="project" value="InterPro"/>
</dbReference>
<dbReference type="Pfam" id="PF09084">
    <property type="entry name" value="NMT1"/>
    <property type="match status" value="1"/>
</dbReference>
<dbReference type="NCBIfam" id="TIGR01728">
    <property type="entry name" value="SsuA_fam"/>
    <property type="match status" value="1"/>
</dbReference>
<reference evidence="11 12" key="1">
    <citation type="submission" date="2017-11" db="EMBL/GenBank/DDBJ databases">
        <title>Genome sequence and genome mining of multiple bioactive secondary metabolites from a deep sea-derived Bacillus siamensis SCSIO 05746.</title>
        <authorList>
            <person name="Pan H.-Q."/>
            <person name="Ju J.-H."/>
        </authorList>
    </citation>
    <scope>NUCLEOTIDE SEQUENCE [LARGE SCALE GENOMIC DNA]</scope>
    <source>
        <strain evidence="11 12">SCSIO 05746</strain>
    </source>
</reference>
<keyword evidence="4 9" id="KW-0732">Signal</keyword>
<keyword evidence="3" id="KW-0813">Transport</keyword>
<evidence type="ECO:0000256" key="6">
    <source>
        <dbReference type="ARBA" id="ARBA00023288"/>
    </source>
</evidence>
<evidence type="ECO:0000313" key="12">
    <source>
        <dbReference type="Proteomes" id="UP000234366"/>
    </source>
</evidence>
<dbReference type="EMBL" id="CP025001">
    <property type="protein sequence ID" value="AUJ76114.1"/>
    <property type="molecule type" value="Genomic_DNA"/>
</dbReference>
<evidence type="ECO:0000256" key="9">
    <source>
        <dbReference type="SAM" id="SignalP"/>
    </source>
</evidence>
<comment type="function">
    <text evidence="7">Part of a binding-protein-dependent transport system for aliphatic sulfonates. Putative binding protein.</text>
</comment>
<dbReference type="AlphaFoldDB" id="A0AAI8HLA8"/>
<keyword evidence="6" id="KW-0449">Lipoprotein</keyword>
<evidence type="ECO:0000256" key="1">
    <source>
        <dbReference type="ARBA" id="ARBA00004418"/>
    </source>
</evidence>
<comment type="subcellular location">
    <subcellularLocation>
        <location evidence="1">Periplasm</location>
    </subcellularLocation>
</comment>
<keyword evidence="12" id="KW-1185">Reference proteome</keyword>
<evidence type="ECO:0000256" key="8">
    <source>
        <dbReference type="ARBA" id="ARBA00070228"/>
    </source>
</evidence>
<name>A0AAI8HLA8_9BACI</name>
<dbReference type="GO" id="GO:0016020">
    <property type="term" value="C:membrane"/>
    <property type="evidence" value="ECO:0007669"/>
    <property type="project" value="InterPro"/>
</dbReference>
<evidence type="ECO:0000259" key="10">
    <source>
        <dbReference type="SMART" id="SM00062"/>
    </source>
</evidence>
<dbReference type="PANTHER" id="PTHR30024:SF42">
    <property type="entry name" value="ALIPHATIC SULFONATES-BINDING PROTEIN-RELATED"/>
    <property type="match status" value="1"/>
</dbReference>